<feature type="transmembrane region" description="Helical" evidence="5">
    <location>
        <begin position="114"/>
        <end position="131"/>
    </location>
</feature>
<accession>A0A7W7RE15</accession>
<keyword evidence="7" id="KW-1185">Reference proteome</keyword>
<evidence type="ECO:0000256" key="2">
    <source>
        <dbReference type="ARBA" id="ARBA00022692"/>
    </source>
</evidence>
<evidence type="ECO:0000313" key="7">
    <source>
        <dbReference type="Proteomes" id="UP000523007"/>
    </source>
</evidence>
<comment type="caution">
    <text evidence="6">The sequence shown here is derived from an EMBL/GenBank/DDBJ whole genome shotgun (WGS) entry which is preliminary data.</text>
</comment>
<name>A0A7W7RE15_9ACTN</name>
<dbReference type="RefSeq" id="WP_184574786.1">
    <property type="nucleotide sequence ID" value="NZ_JACHJT010000001.1"/>
</dbReference>
<reference evidence="6 7" key="1">
    <citation type="submission" date="2020-08" db="EMBL/GenBank/DDBJ databases">
        <title>Sequencing the genomes of 1000 actinobacteria strains.</title>
        <authorList>
            <person name="Klenk H.-P."/>
        </authorList>
    </citation>
    <scope>NUCLEOTIDE SEQUENCE [LARGE SCALE GENOMIC DNA]</scope>
    <source>
        <strain evidence="6 7">DSM 102030</strain>
    </source>
</reference>
<dbReference type="Pfam" id="PF13564">
    <property type="entry name" value="DoxX_2"/>
    <property type="match status" value="1"/>
</dbReference>
<dbReference type="AlphaFoldDB" id="A0A7W7RE15"/>
<evidence type="ECO:0000256" key="5">
    <source>
        <dbReference type="SAM" id="Phobius"/>
    </source>
</evidence>
<evidence type="ECO:0000313" key="6">
    <source>
        <dbReference type="EMBL" id="MBB4929933.1"/>
    </source>
</evidence>
<evidence type="ECO:0000256" key="1">
    <source>
        <dbReference type="ARBA" id="ARBA00004141"/>
    </source>
</evidence>
<proteinExistence type="predicted"/>
<dbReference type="Proteomes" id="UP000523007">
    <property type="component" value="Unassembled WGS sequence"/>
</dbReference>
<feature type="transmembrane region" description="Helical" evidence="5">
    <location>
        <begin position="66"/>
        <end position="94"/>
    </location>
</feature>
<comment type="subcellular location">
    <subcellularLocation>
        <location evidence="1">Membrane</location>
        <topology evidence="1">Multi-pass membrane protein</topology>
    </subcellularLocation>
</comment>
<keyword evidence="2 5" id="KW-0812">Transmembrane</keyword>
<gene>
    <name evidence="6" type="ORF">F4561_000753</name>
</gene>
<sequence length="147" mass="15706">MAPEQGSEQAVRNQAAANAPGRGMAVALWVLQAVLALFLAFASALPKLIAHPSATETFDRIGYGDWFMYLIGVLELAGAIGLLVPLLSGIAATALSGLMVGAFVYQVTVFEGEFWFTPVILLVLFALIAWGRRDRTARLLTLLAGRT</sequence>
<organism evidence="6 7">
    <name type="scientific">Lipingzhangella halophila</name>
    <dbReference type="NCBI Taxonomy" id="1783352"/>
    <lineage>
        <taxon>Bacteria</taxon>
        <taxon>Bacillati</taxon>
        <taxon>Actinomycetota</taxon>
        <taxon>Actinomycetes</taxon>
        <taxon>Streptosporangiales</taxon>
        <taxon>Nocardiopsidaceae</taxon>
        <taxon>Lipingzhangella</taxon>
    </lineage>
</organism>
<keyword evidence="4 5" id="KW-0472">Membrane</keyword>
<evidence type="ECO:0000256" key="3">
    <source>
        <dbReference type="ARBA" id="ARBA00022989"/>
    </source>
</evidence>
<dbReference type="GO" id="GO:0016020">
    <property type="term" value="C:membrane"/>
    <property type="evidence" value="ECO:0007669"/>
    <property type="project" value="UniProtKB-SubCell"/>
</dbReference>
<protein>
    <submittedName>
        <fullName evidence="6">Putative membrane protein YphA (DoxX/SURF4 family)</fullName>
    </submittedName>
</protein>
<dbReference type="EMBL" id="JACHJT010000001">
    <property type="protein sequence ID" value="MBB4929933.1"/>
    <property type="molecule type" value="Genomic_DNA"/>
</dbReference>
<evidence type="ECO:0000256" key="4">
    <source>
        <dbReference type="ARBA" id="ARBA00023136"/>
    </source>
</evidence>
<keyword evidence="3 5" id="KW-1133">Transmembrane helix</keyword>
<dbReference type="InterPro" id="IPR032808">
    <property type="entry name" value="DoxX"/>
</dbReference>
<feature type="transmembrane region" description="Helical" evidence="5">
    <location>
        <begin position="26"/>
        <end position="45"/>
    </location>
</feature>